<sequence>MIMRIGITAGDIWHYLDKHQSATLEDLVKGTNKPRELILMSLGWLAREGHINLGDEATGYLSRLSQRNS</sequence>
<evidence type="ECO:0000313" key="2">
    <source>
        <dbReference type="Proteomes" id="UP000178187"/>
    </source>
</evidence>
<gene>
    <name evidence="1" type="ORF">A3G33_08910</name>
</gene>
<accession>A0A1G1L1B1</accession>
<protein>
    <recommendedName>
        <fullName evidence="3">Winged helix-turn-helix domain-containing protein</fullName>
    </recommendedName>
</protein>
<dbReference type="InterPro" id="IPR019707">
    <property type="entry name" value="DUF2582"/>
</dbReference>
<proteinExistence type="predicted"/>
<comment type="caution">
    <text evidence="1">The sequence shown here is derived from an EMBL/GenBank/DDBJ whole genome shotgun (WGS) entry which is preliminary data.</text>
</comment>
<dbReference type="EMBL" id="MHFR01000019">
    <property type="protein sequence ID" value="OGW98943.1"/>
    <property type="molecule type" value="Genomic_DNA"/>
</dbReference>
<name>A0A1G1L1B1_9BACT</name>
<dbReference type="Gene3D" id="1.10.10.10">
    <property type="entry name" value="Winged helix-like DNA-binding domain superfamily/Winged helix DNA-binding domain"/>
    <property type="match status" value="1"/>
</dbReference>
<dbReference type="Proteomes" id="UP000178187">
    <property type="component" value="Unassembled WGS sequence"/>
</dbReference>
<organism evidence="1 2">
    <name type="scientific">Candidatus Danuiimicrobium aquiferis</name>
    <dbReference type="NCBI Taxonomy" id="1801832"/>
    <lineage>
        <taxon>Bacteria</taxon>
        <taxon>Pseudomonadati</taxon>
        <taxon>Candidatus Omnitrophota</taxon>
        <taxon>Candidatus Danuiimicrobium</taxon>
    </lineage>
</organism>
<dbReference type="Pfam" id="PF10771">
    <property type="entry name" value="DUF2582"/>
    <property type="match status" value="1"/>
</dbReference>
<dbReference type="AlphaFoldDB" id="A0A1G1L1B1"/>
<dbReference type="InterPro" id="IPR036388">
    <property type="entry name" value="WH-like_DNA-bd_sf"/>
</dbReference>
<reference evidence="1 2" key="1">
    <citation type="journal article" date="2016" name="Nat. Commun.">
        <title>Thousands of microbial genomes shed light on interconnected biogeochemical processes in an aquifer system.</title>
        <authorList>
            <person name="Anantharaman K."/>
            <person name="Brown C.T."/>
            <person name="Hug L.A."/>
            <person name="Sharon I."/>
            <person name="Castelle C.J."/>
            <person name="Probst A.J."/>
            <person name="Thomas B.C."/>
            <person name="Singh A."/>
            <person name="Wilkins M.J."/>
            <person name="Karaoz U."/>
            <person name="Brodie E.L."/>
            <person name="Williams K.H."/>
            <person name="Hubbard S.S."/>
            <person name="Banfield J.F."/>
        </authorList>
    </citation>
    <scope>NUCLEOTIDE SEQUENCE [LARGE SCALE GENOMIC DNA]</scope>
</reference>
<evidence type="ECO:0008006" key="3">
    <source>
        <dbReference type="Google" id="ProtNLM"/>
    </source>
</evidence>
<evidence type="ECO:0000313" key="1">
    <source>
        <dbReference type="EMBL" id="OGW98943.1"/>
    </source>
</evidence>